<proteinExistence type="predicted"/>
<protein>
    <submittedName>
        <fullName evidence="1">Uncharacterized protein MANES_10G075800</fullName>
    </submittedName>
</protein>
<reference evidence="1" key="1">
    <citation type="submission" date="2018-02" db="EMBL/GenBank/DDBJ databases">
        <title>Rhizophora mucronata_Transcriptome.</title>
        <authorList>
            <person name="Meera S.P."/>
            <person name="Sreeshan A."/>
            <person name="Augustine A."/>
        </authorList>
    </citation>
    <scope>NUCLEOTIDE SEQUENCE</scope>
    <source>
        <tissue evidence="1">Leaf</tissue>
    </source>
</reference>
<dbReference type="AlphaFoldDB" id="A0A2P2NJ87"/>
<organism evidence="1">
    <name type="scientific">Rhizophora mucronata</name>
    <name type="common">Asiatic mangrove</name>
    <dbReference type="NCBI Taxonomy" id="61149"/>
    <lineage>
        <taxon>Eukaryota</taxon>
        <taxon>Viridiplantae</taxon>
        <taxon>Streptophyta</taxon>
        <taxon>Embryophyta</taxon>
        <taxon>Tracheophyta</taxon>
        <taxon>Spermatophyta</taxon>
        <taxon>Magnoliopsida</taxon>
        <taxon>eudicotyledons</taxon>
        <taxon>Gunneridae</taxon>
        <taxon>Pentapetalae</taxon>
        <taxon>rosids</taxon>
        <taxon>fabids</taxon>
        <taxon>Malpighiales</taxon>
        <taxon>Rhizophoraceae</taxon>
        <taxon>Rhizophora</taxon>
    </lineage>
</organism>
<dbReference type="EMBL" id="GGEC01062010">
    <property type="protein sequence ID" value="MBX42494.1"/>
    <property type="molecule type" value="Transcribed_RNA"/>
</dbReference>
<name>A0A2P2NJ87_RHIMU</name>
<evidence type="ECO:0000313" key="1">
    <source>
        <dbReference type="EMBL" id="MBX42494.1"/>
    </source>
</evidence>
<accession>A0A2P2NJ87</accession>
<sequence>MHVRYCEVVPTMQLSTRLTIQDRPLLFCKGKNLQLYKGPEFFQQLLYALETGQRGEINVDYEDLGPENLVPIP</sequence>